<feature type="transmembrane region" description="Helical" evidence="6">
    <location>
        <begin position="140"/>
        <end position="160"/>
    </location>
</feature>
<organism evidence="8 9">
    <name type="scientific">Bacillus oleivorans</name>
    <dbReference type="NCBI Taxonomy" id="1448271"/>
    <lineage>
        <taxon>Bacteria</taxon>
        <taxon>Bacillati</taxon>
        <taxon>Bacillota</taxon>
        <taxon>Bacilli</taxon>
        <taxon>Bacillales</taxon>
        <taxon>Bacillaceae</taxon>
        <taxon>Bacillus</taxon>
    </lineage>
</organism>
<keyword evidence="5 6" id="KW-0472">Membrane</keyword>
<dbReference type="GO" id="GO:0005886">
    <property type="term" value="C:plasma membrane"/>
    <property type="evidence" value="ECO:0007669"/>
    <property type="project" value="UniProtKB-SubCell"/>
</dbReference>
<dbReference type="AlphaFoldDB" id="A0A285CY54"/>
<evidence type="ECO:0000313" key="9">
    <source>
        <dbReference type="Proteomes" id="UP000219546"/>
    </source>
</evidence>
<dbReference type="OrthoDB" id="5338069at2"/>
<evidence type="ECO:0000256" key="3">
    <source>
        <dbReference type="ARBA" id="ARBA00022692"/>
    </source>
</evidence>
<name>A0A285CY54_9BACI</name>
<reference evidence="8 9" key="1">
    <citation type="submission" date="2017-08" db="EMBL/GenBank/DDBJ databases">
        <authorList>
            <person name="de Groot N.N."/>
        </authorList>
    </citation>
    <scope>NUCLEOTIDE SEQUENCE [LARGE SCALE GENOMIC DNA]</scope>
    <source>
        <strain evidence="8 9">JC228</strain>
    </source>
</reference>
<feature type="transmembrane region" description="Helical" evidence="6">
    <location>
        <begin position="166"/>
        <end position="187"/>
    </location>
</feature>
<dbReference type="InterPro" id="IPR036259">
    <property type="entry name" value="MFS_trans_sf"/>
</dbReference>
<evidence type="ECO:0000256" key="1">
    <source>
        <dbReference type="ARBA" id="ARBA00004651"/>
    </source>
</evidence>
<gene>
    <name evidence="8" type="ORF">SAMN05877753_10687</name>
</gene>
<proteinExistence type="predicted"/>
<accession>A0A285CY54</accession>
<dbReference type="Pfam" id="PF07690">
    <property type="entry name" value="MFS_1"/>
    <property type="match status" value="2"/>
</dbReference>
<dbReference type="InterPro" id="IPR050930">
    <property type="entry name" value="MFS_Vesicular_Transporter"/>
</dbReference>
<evidence type="ECO:0000256" key="5">
    <source>
        <dbReference type="ARBA" id="ARBA00023136"/>
    </source>
</evidence>
<keyword evidence="4 6" id="KW-1133">Transmembrane helix</keyword>
<feature type="transmembrane region" description="Helical" evidence="6">
    <location>
        <begin position="12"/>
        <end position="34"/>
    </location>
</feature>
<protein>
    <submittedName>
        <fullName evidence="8">Predicted MFS family arabinose efflux permease</fullName>
    </submittedName>
</protein>
<dbReference type="SUPFAM" id="SSF103473">
    <property type="entry name" value="MFS general substrate transporter"/>
    <property type="match status" value="1"/>
</dbReference>
<feature type="domain" description="Major facilitator superfamily (MFS) profile" evidence="7">
    <location>
        <begin position="12"/>
        <end position="407"/>
    </location>
</feature>
<feature type="transmembrane region" description="Helical" evidence="6">
    <location>
        <begin position="75"/>
        <end position="97"/>
    </location>
</feature>
<dbReference type="GO" id="GO:0022857">
    <property type="term" value="F:transmembrane transporter activity"/>
    <property type="evidence" value="ECO:0007669"/>
    <property type="project" value="InterPro"/>
</dbReference>
<sequence length="418" mass="45888">MESKENPDNSRVIVVVAIVTSLSLLGDSMLYIALPLYWEEAGLDSIWQVGILLSINRFVRLPFNPFVGWIYKRISLRFGLIIAVILGGLTTLGYGLFEGFIAWVILRGLWGIAWSLFRIGGLSAVAFLADEKHRGQSMGLYNGLYRLGSLAGMLIGGILVPFIGLSIVSIIFGVITFTGLPLIMYFLKTKERPLKAEKVSALDKAIFSQSTFKYKVSIITTGFFITLLYQGVFTSTISLVVEHVHGKSISIFGSVLSATLLTGIILSARWVWEPSLGKLFGRWSDGPGGRHTIFIHSLIFAGITFGLISSNLTITVWVLITFLVMIGSTSITTVMDAIALDTAKTTNIVSFLTIYSIAQDVGAALGPFISYMILELKLGFTYLYWGGAGIFIFLAILWSIIHASEKKIKYKVGESVIF</sequence>
<feature type="transmembrane region" description="Helical" evidence="6">
    <location>
        <begin position="293"/>
        <end position="310"/>
    </location>
</feature>
<dbReference type="PROSITE" id="PS50850">
    <property type="entry name" value="MFS"/>
    <property type="match status" value="1"/>
</dbReference>
<keyword evidence="2" id="KW-0813">Transport</keyword>
<dbReference type="Proteomes" id="UP000219546">
    <property type="component" value="Unassembled WGS sequence"/>
</dbReference>
<dbReference type="RefSeq" id="WP_097159252.1">
    <property type="nucleotide sequence ID" value="NZ_JBEPMQ010000005.1"/>
</dbReference>
<evidence type="ECO:0000313" key="8">
    <source>
        <dbReference type="EMBL" id="SNX72504.1"/>
    </source>
</evidence>
<feature type="transmembrane region" description="Helical" evidence="6">
    <location>
        <begin position="352"/>
        <end position="374"/>
    </location>
</feature>
<evidence type="ECO:0000259" key="7">
    <source>
        <dbReference type="PROSITE" id="PS50850"/>
    </source>
</evidence>
<evidence type="ECO:0000256" key="6">
    <source>
        <dbReference type="SAM" id="Phobius"/>
    </source>
</evidence>
<dbReference type="PANTHER" id="PTHR23506:SF23">
    <property type="entry name" value="GH10249P"/>
    <property type="match status" value="1"/>
</dbReference>
<feature type="transmembrane region" description="Helical" evidence="6">
    <location>
        <begin position="316"/>
        <end position="340"/>
    </location>
</feature>
<feature type="transmembrane region" description="Helical" evidence="6">
    <location>
        <begin position="249"/>
        <end position="272"/>
    </location>
</feature>
<dbReference type="InterPro" id="IPR011701">
    <property type="entry name" value="MFS"/>
</dbReference>
<feature type="transmembrane region" description="Helical" evidence="6">
    <location>
        <begin position="380"/>
        <end position="401"/>
    </location>
</feature>
<dbReference type="PANTHER" id="PTHR23506">
    <property type="entry name" value="GH10249P"/>
    <property type="match status" value="1"/>
</dbReference>
<feature type="transmembrane region" description="Helical" evidence="6">
    <location>
        <begin position="109"/>
        <end position="128"/>
    </location>
</feature>
<evidence type="ECO:0000256" key="4">
    <source>
        <dbReference type="ARBA" id="ARBA00022989"/>
    </source>
</evidence>
<feature type="transmembrane region" description="Helical" evidence="6">
    <location>
        <begin position="216"/>
        <end position="237"/>
    </location>
</feature>
<dbReference type="InterPro" id="IPR020846">
    <property type="entry name" value="MFS_dom"/>
</dbReference>
<keyword evidence="9" id="KW-1185">Reference proteome</keyword>
<dbReference type="Gene3D" id="1.20.1250.20">
    <property type="entry name" value="MFS general substrate transporter like domains"/>
    <property type="match status" value="2"/>
</dbReference>
<dbReference type="EMBL" id="OAOP01000006">
    <property type="protein sequence ID" value="SNX72504.1"/>
    <property type="molecule type" value="Genomic_DNA"/>
</dbReference>
<comment type="subcellular location">
    <subcellularLocation>
        <location evidence="1">Cell membrane</location>
        <topology evidence="1">Multi-pass membrane protein</topology>
    </subcellularLocation>
</comment>
<feature type="transmembrane region" description="Helical" evidence="6">
    <location>
        <begin position="46"/>
        <end position="63"/>
    </location>
</feature>
<evidence type="ECO:0000256" key="2">
    <source>
        <dbReference type="ARBA" id="ARBA00022448"/>
    </source>
</evidence>
<keyword evidence="3 6" id="KW-0812">Transmembrane</keyword>